<comment type="caution">
    <text evidence="2">The sequence shown here is derived from an EMBL/GenBank/DDBJ whole genome shotgun (WGS) entry which is preliminary data.</text>
</comment>
<gene>
    <name evidence="2" type="ORF">CCS01_26590</name>
</gene>
<reference evidence="2 3" key="1">
    <citation type="journal article" date="2018" name="Arch. Microbiol.">
        <title>New insights into the metabolic potential of the phototrophic purple bacterium Rhodopila globiformis DSM 161(T) from its draft genome sequence and evidence for a vanadium-dependent nitrogenase.</title>
        <authorList>
            <person name="Imhoff J.F."/>
            <person name="Rahn T."/>
            <person name="Kunzel S."/>
            <person name="Neulinger S.C."/>
        </authorList>
    </citation>
    <scope>NUCLEOTIDE SEQUENCE [LARGE SCALE GENOMIC DNA]</scope>
    <source>
        <strain evidence="2 3">DSM 161</strain>
    </source>
</reference>
<proteinExistence type="predicted"/>
<dbReference type="RefSeq" id="WP_104521849.1">
    <property type="nucleotide sequence ID" value="NZ_NHRY01000254.1"/>
</dbReference>
<dbReference type="GO" id="GO:0004252">
    <property type="term" value="F:serine-type endopeptidase activity"/>
    <property type="evidence" value="ECO:0007669"/>
    <property type="project" value="InterPro"/>
</dbReference>
<accession>A0A2S6MZH5</accession>
<keyword evidence="3" id="KW-1185">Reference proteome</keyword>
<feature type="signal peptide" evidence="1">
    <location>
        <begin position="1"/>
        <end position="25"/>
    </location>
</feature>
<feature type="chain" id="PRO_5018200619" description="Serine protease" evidence="1">
    <location>
        <begin position="26"/>
        <end position="294"/>
    </location>
</feature>
<dbReference type="SUPFAM" id="SSF50494">
    <property type="entry name" value="Trypsin-like serine proteases"/>
    <property type="match status" value="1"/>
</dbReference>
<evidence type="ECO:0000313" key="3">
    <source>
        <dbReference type="Proteomes" id="UP000239724"/>
    </source>
</evidence>
<dbReference type="EMBL" id="NHRY01000254">
    <property type="protein sequence ID" value="PPQ27759.1"/>
    <property type="molecule type" value="Genomic_DNA"/>
</dbReference>
<dbReference type="PRINTS" id="PR00834">
    <property type="entry name" value="PROTEASES2C"/>
</dbReference>
<organism evidence="2 3">
    <name type="scientific">Rhodopila globiformis</name>
    <name type="common">Rhodopseudomonas globiformis</name>
    <dbReference type="NCBI Taxonomy" id="1071"/>
    <lineage>
        <taxon>Bacteria</taxon>
        <taxon>Pseudomonadati</taxon>
        <taxon>Pseudomonadota</taxon>
        <taxon>Alphaproteobacteria</taxon>
        <taxon>Acetobacterales</taxon>
        <taxon>Acetobacteraceae</taxon>
        <taxon>Rhodopila</taxon>
    </lineage>
</organism>
<sequence length="294" mass="30447">MSRRSLFKWTISAVALAAGSFMASATLGSHFRTTPVAGVAWPGLMPPAEPRMRLPSPFADMAGTAFSVAPGVLVTNAHVTLPCSLAHRPIQVAGYQAAWQVVRQDQDLDLALLRGPDDPAVAPLAVSAASQIVRGTRALVLGFPADAASDAAYGVVGRVQRAAIVIHRPGSGQAESFRIMDRMGQPVDPTWQDGAAFFGRAGAGRMRWALEIAATIGHGASGGPIVDGLGNVVGVIVADGTSAGSVSAIPVADLVDFLGAAGIIPRFASPPQADEIDWRRAYRRAAPSVVRLGC</sequence>
<dbReference type="AlphaFoldDB" id="A0A2S6MZH5"/>
<dbReference type="Proteomes" id="UP000239724">
    <property type="component" value="Unassembled WGS sequence"/>
</dbReference>
<evidence type="ECO:0000313" key="2">
    <source>
        <dbReference type="EMBL" id="PPQ27759.1"/>
    </source>
</evidence>
<evidence type="ECO:0008006" key="4">
    <source>
        <dbReference type="Google" id="ProtNLM"/>
    </source>
</evidence>
<dbReference type="Gene3D" id="2.40.10.120">
    <property type="match status" value="1"/>
</dbReference>
<name>A0A2S6MZH5_RHOGL</name>
<dbReference type="InterPro" id="IPR009003">
    <property type="entry name" value="Peptidase_S1_PA"/>
</dbReference>
<keyword evidence="1" id="KW-0732">Signal</keyword>
<dbReference type="GO" id="GO:0006508">
    <property type="term" value="P:proteolysis"/>
    <property type="evidence" value="ECO:0007669"/>
    <property type="project" value="InterPro"/>
</dbReference>
<evidence type="ECO:0000256" key="1">
    <source>
        <dbReference type="SAM" id="SignalP"/>
    </source>
</evidence>
<dbReference type="Pfam" id="PF13365">
    <property type="entry name" value="Trypsin_2"/>
    <property type="match status" value="1"/>
</dbReference>
<protein>
    <recommendedName>
        <fullName evidence="4">Serine protease</fullName>
    </recommendedName>
</protein>
<dbReference type="InterPro" id="IPR001940">
    <property type="entry name" value="Peptidase_S1C"/>
</dbReference>
<dbReference type="OrthoDB" id="7271731at2"/>